<evidence type="ECO:0000313" key="3">
    <source>
        <dbReference type="Proteomes" id="UP000000639"/>
    </source>
</evidence>
<protein>
    <recommendedName>
        <fullName evidence="4">Lipoprotein</fullName>
    </recommendedName>
</protein>
<dbReference type="OrthoDB" id="6386044at2"/>
<accession>A1SW50</accession>
<dbReference type="HOGENOM" id="CLU_2168930_0_0_6"/>
<reference evidence="2 3" key="1">
    <citation type="submission" date="2007-01" db="EMBL/GenBank/DDBJ databases">
        <title>Complete sequence of Psychromonas ingrahamii 37.</title>
        <authorList>
            <consortium name="US DOE Joint Genome Institute"/>
            <person name="Copeland A."/>
            <person name="Lucas S."/>
            <person name="Lapidus A."/>
            <person name="Barry K."/>
            <person name="Detter J.C."/>
            <person name="Glavina del Rio T."/>
            <person name="Hammon N."/>
            <person name="Israni S."/>
            <person name="Dalin E."/>
            <person name="Tice H."/>
            <person name="Pitluck S."/>
            <person name="Thompson L.S."/>
            <person name="Brettin T."/>
            <person name="Bruce D."/>
            <person name="Han C."/>
            <person name="Tapia R."/>
            <person name="Schmutz J."/>
            <person name="Larimer F."/>
            <person name="Land M."/>
            <person name="Hauser L."/>
            <person name="Kyrpides N."/>
            <person name="Ivanova N."/>
            <person name="Staley J."/>
            <person name="Richardson P."/>
        </authorList>
    </citation>
    <scope>NUCLEOTIDE SEQUENCE [LARGE SCALE GENOMIC DNA]</scope>
    <source>
        <strain evidence="2 3">37</strain>
    </source>
</reference>
<dbReference type="RefSeq" id="WP_011770275.1">
    <property type="nucleotide sequence ID" value="NC_008709.1"/>
</dbReference>
<evidence type="ECO:0000256" key="1">
    <source>
        <dbReference type="SAM" id="SignalP"/>
    </source>
</evidence>
<evidence type="ECO:0000313" key="2">
    <source>
        <dbReference type="EMBL" id="ABM03715.1"/>
    </source>
</evidence>
<proteinExistence type="predicted"/>
<gene>
    <name evidence="2" type="ordered locus">Ping_1946</name>
</gene>
<keyword evidence="1" id="KW-0732">Signal</keyword>
<sequence>MKKVVTAAVLTGILTLTGCASYSPWDVMPYQEANAWKGIGVQAYDASTLRSNGFTPTDTKEWIQAGIKSPQTIVEWNKAGFSPRTASKWIAKNFTLENAISFKKQGLTVE</sequence>
<dbReference type="AlphaFoldDB" id="A1SW50"/>
<feature type="chain" id="PRO_5002637944" description="Lipoprotein" evidence="1">
    <location>
        <begin position="23"/>
        <end position="110"/>
    </location>
</feature>
<dbReference type="KEGG" id="pin:Ping_1946"/>
<dbReference type="PROSITE" id="PS51257">
    <property type="entry name" value="PROKAR_LIPOPROTEIN"/>
    <property type="match status" value="1"/>
</dbReference>
<feature type="signal peptide" evidence="1">
    <location>
        <begin position="1"/>
        <end position="22"/>
    </location>
</feature>
<keyword evidence="3" id="KW-1185">Reference proteome</keyword>
<name>A1SW50_PSYIN</name>
<dbReference type="Proteomes" id="UP000000639">
    <property type="component" value="Chromosome"/>
</dbReference>
<organism evidence="2 3">
    <name type="scientific">Psychromonas ingrahamii (strain DSM 17664 / CCUG 51855 / 37)</name>
    <dbReference type="NCBI Taxonomy" id="357804"/>
    <lineage>
        <taxon>Bacteria</taxon>
        <taxon>Pseudomonadati</taxon>
        <taxon>Pseudomonadota</taxon>
        <taxon>Gammaproteobacteria</taxon>
        <taxon>Alteromonadales</taxon>
        <taxon>Psychromonadaceae</taxon>
        <taxon>Psychromonas</taxon>
    </lineage>
</organism>
<evidence type="ECO:0008006" key="4">
    <source>
        <dbReference type="Google" id="ProtNLM"/>
    </source>
</evidence>
<dbReference type="EMBL" id="CP000510">
    <property type="protein sequence ID" value="ABM03715.1"/>
    <property type="molecule type" value="Genomic_DNA"/>
</dbReference>